<dbReference type="Pfam" id="PF18932">
    <property type="entry name" value="DUF5681"/>
    <property type="match status" value="1"/>
</dbReference>
<gene>
    <name evidence="3" type="ORF">GCM10011515_15750</name>
</gene>
<evidence type="ECO:0000313" key="3">
    <source>
        <dbReference type="EMBL" id="GGD96799.1"/>
    </source>
</evidence>
<evidence type="ECO:0000256" key="1">
    <source>
        <dbReference type="SAM" id="MobiDB-lite"/>
    </source>
</evidence>
<feature type="domain" description="DUF5681" evidence="2">
    <location>
        <begin position="6"/>
        <end position="83"/>
    </location>
</feature>
<dbReference type="InterPro" id="IPR043736">
    <property type="entry name" value="DUF5681"/>
</dbReference>
<accession>A0ABQ1S9S7</accession>
<dbReference type="Proteomes" id="UP000619041">
    <property type="component" value="Unassembled WGS sequence"/>
</dbReference>
<dbReference type="RefSeq" id="WP_188644628.1">
    <property type="nucleotide sequence ID" value="NZ_BMKL01000001.1"/>
</dbReference>
<proteinExistence type="predicted"/>
<dbReference type="EMBL" id="BMKL01000001">
    <property type="protein sequence ID" value="GGD96799.1"/>
    <property type="molecule type" value="Genomic_DNA"/>
</dbReference>
<feature type="compositionally biased region" description="Basic and acidic residues" evidence="1">
    <location>
        <begin position="1"/>
        <end position="13"/>
    </location>
</feature>
<feature type="region of interest" description="Disordered" evidence="1">
    <location>
        <begin position="1"/>
        <end position="23"/>
    </location>
</feature>
<evidence type="ECO:0000313" key="4">
    <source>
        <dbReference type="Proteomes" id="UP000619041"/>
    </source>
</evidence>
<name>A0ABQ1S9S7_9SPHN</name>
<sequence length="176" mass="19861">MSRGGDTRFEKGRSGNPNGRPKKRRLNVSAFDIIFDKTLTVTQGGAERELTIEEALELQTYQAALKGSKMAIRKVLKMIEKREAALARQGKPTGRGAKMVIEHCSSNTNEALRILEIAPYDPAWGDEHPRMRMATWATQAALSRPGRRKFSEREVQNIKFFTMNSEALKWPRGRSA</sequence>
<organism evidence="3 4">
    <name type="scientific">Tsuneonella deserti</name>
    <dbReference type="NCBI Taxonomy" id="2035528"/>
    <lineage>
        <taxon>Bacteria</taxon>
        <taxon>Pseudomonadati</taxon>
        <taxon>Pseudomonadota</taxon>
        <taxon>Alphaproteobacteria</taxon>
        <taxon>Sphingomonadales</taxon>
        <taxon>Erythrobacteraceae</taxon>
        <taxon>Tsuneonella</taxon>
    </lineage>
</organism>
<evidence type="ECO:0000259" key="2">
    <source>
        <dbReference type="Pfam" id="PF18932"/>
    </source>
</evidence>
<reference evidence="4" key="1">
    <citation type="journal article" date="2019" name="Int. J. Syst. Evol. Microbiol.">
        <title>The Global Catalogue of Microorganisms (GCM) 10K type strain sequencing project: providing services to taxonomists for standard genome sequencing and annotation.</title>
        <authorList>
            <consortium name="The Broad Institute Genomics Platform"/>
            <consortium name="The Broad Institute Genome Sequencing Center for Infectious Disease"/>
            <person name="Wu L."/>
            <person name="Ma J."/>
        </authorList>
    </citation>
    <scope>NUCLEOTIDE SEQUENCE [LARGE SCALE GENOMIC DNA]</scope>
    <source>
        <strain evidence="4">CGMCC 1.15959</strain>
    </source>
</reference>
<keyword evidence="4" id="KW-1185">Reference proteome</keyword>
<protein>
    <recommendedName>
        <fullName evidence="2">DUF5681 domain-containing protein</fullName>
    </recommendedName>
</protein>
<comment type="caution">
    <text evidence="3">The sequence shown here is derived from an EMBL/GenBank/DDBJ whole genome shotgun (WGS) entry which is preliminary data.</text>
</comment>